<evidence type="ECO:0000313" key="2">
    <source>
        <dbReference type="EMBL" id="UWP79554.1"/>
    </source>
</evidence>
<dbReference type="RefSeq" id="WP_259857312.1">
    <property type="nucleotide sequence ID" value="NZ_BAAAST010000201.1"/>
</dbReference>
<keyword evidence="3" id="KW-1185">Reference proteome</keyword>
<evidence type="ECO:0000256" key="1">
    <source>
        <dbReference type="SAM" id="MobiDB-lite"/>
    </source>
</evidence>
<evidence type="ECO:0000313" key="3">
    <source>
        <dbReference type="Proteomes" id="UP001059617"/>
    </source>
</evidence>
<proteinExistence type="predicted"/>
<dbReference type="EMBL" id="CP073720">
    <property type="protein sequence ID" value="UWP79554.1"/>
    <property type="molecule type" value="Genomic_DNA"/>
</dbReference>
<reference evidence="2" key="2">
    <citation type="submission" date="2022-09" db="EMBL/GenBank/DDBJ databases">
        <title>Biosynthetic gene clusters of Dactylosporangioum fulvum.</title>
        <authorList>
            <person name="Caradec T."/>
        </authorList>
    </citation>
    <scope>NUCLEOTIDE SEQUENCE</scope>
    <source>
        <strain evidence="2">NRRL B-16292</strain>
    </source>
</reference>
<gene>
    <name evidence="2" type="ORF">Dfulv_30860</name>
</gene>
<protein>
    <submittedName>
        <fullName evidence="2">Uncharacterized protein</fullName>
    </submittedName>
</protein>
<organism evidence="2 3">
    <name type="scientific">Dactylosporangium fulvum</name>
    <dbReference type="NCBI Taxonomy" id="53359"/>
    <lineage>
        <taxon>Bacteria</taxon>
        <taxon>Bacillati</taxon>
        <taxon>Actinomycetota</taxon>
        <taxon>Actinomycetes</taxon>
        <taxon>Micromonosporales</taxon>
        <taxon>Micromonosporaceae</taxon>
        <taxon>Dactylosporangium</taxon>
    </lineage>
</organism>
<sequence>MRADRRAGAGGDPLPQERLGIGQAFTAEEQDAGRLQENSPVP</sequence>
<name>A0ABY5VQZ4_9ACTN</name>
<reference evidence="2" key="1">
    <citation type="submission" date="2021-04" db="EMBL/GenBank/DDBJ databases">
        <authorList>
            <person name="Hartkoorn R.C."/>
            <person name="Beaudoing E."/>
            <person name="Hot D."/>
        </authorList>
    </citation>
    <scope>NUCLEOTIDE SEQUENCE</scope>
    <source>
        <strain evidence="2">NRRL B-16292</strain>
    </source>
</reference>
<dbReference type="Proteomes" id="UP001059617">
    <property type="component" value="Chromosome"/>
</dbReference>
<feature type="region of interest" description="Disordered" evidence="1">
    <location>
        <begin position="1"/>
        <end position="42"/>
    </location>
</feature>
<accession>A0ABY5VQZ4</accession>